<feature type="transmembrane region" description="Helical" evidence="11">
    <location>
        <begin position="43"/>
        <end position="66"/>
    </location>
</feature>
<dbReference type="SUPFAM" id="SSF55874">
    <property type="entry name" value="ATPase domain of HSP90 chaperone/DNA topoisomerase II/histidine kinase"/>
    <property type="match status" value="1"/>
</dbReference>
<dbReference type="PRINTS" id="PR00344">
    <property type="entry name" value="BCTRLSENSOR"/>
</dbReference>
<keyword evidence="4" id="KW-0597">Phosphoprotein</keyword>
<evidence type="ECO:0000256" key="8">
    <source>
        <dbReference type="ARBA" id="ARBA00022840"/>
    </source>
</evidence>
<proteinExistence type="predicted"/>
<accession>A0A4R5YLC9</accession>
<dbReference type="SMART" id="SM00388">
    <property type="entry name" value="HisKA"/>
    <property type="match status" value="1"/>
</dbReference>
<keyword evidence="11" id="KW-1133">Transmembrane helix</keyword>
<dbReference type="PANTHER" id="PTHR42878">
    <property type="entry name" value="TWO-COMPONENT HISTIDINE KINASE"/>
    <property type="match status" value="1"/>
</dbReference>
<evidence type="ECO:0000256" key="11">
    <source>
        <dbReference type="SAM" id="Phobius"/>
    </source>
</evidence>
<evidence type="ECO:0000313" key="13">
    <source>
        <dbReference type="EMBL" id="TDL44207.1"/>
    </source>
</evidence>
<protein>
    <recommendedName>
        <fullName evidence="10">Sensor-like histidine kinase SenX3</fullName>
        <ecNumber evidence="3">2.7.13.3</ecNumber>
    </recommendedName>
</protein>
<comment type="caution">
    <text evidence="13">The sequence shown here is derived from an EMBL/GenBank/DDBJ whole genome shotgun (WGS) entry which is preliminary data.</text>
</comment>
<evidence type="ECO:0000256" key="3">
    <source>
        <dbReference type="ARBA" id="ARBA00012438"/>
    </source>
</evidence>
<keyword evidence="8" id="KW-0067">ATP-binding</keyword>
<dbReference type="InterPro" id="IPR005467">
    <property type="entry name" value="His_kinase_dom"/>
</dbReference>
<dbReference type="STRING" id="273677.BW34_02340"/>
<keyword evidence="6" id="KW-0547">Nucleotide-binding</keyword>
<keyword evidence="7 13" id="KW-0418">Kinase</keyword>
<dbReference type="AlphaFoldDB" id="A0A4R5YLC9"/>
<keyword evidence="9" id="KW-0902">Two-component regulatory system</keyword>
<dbReference type="Gene3D" id="1.10.287.130">
    <property type="match status" value="1"/>
</dbReference>
<keyword evidence="11" id="KW-0812">Transmembrane</keyword>
<evidence type="ECO:0000256" key="2">
    <source>
        <dbReference type="ARBA" id="ARBA00004236"/>
    </source>
</evidence>
<dbReference type="GO" id="GO:0000155">
    <property type="term" value="F:phosphorelay sensor kinase activity"/>
    <property type="evidence" value="ECO:0007669"/>
    <property type="project" value="InterPro"/>
</dbReference>
<dbReference type="SMART" id="SM00387">
    <property type="entry name" value="HATPase_c"/>
    <property type="match status" value="1"/>
</dbReference>
<dbReference type="SUPFAM" id="SSF47384">
    <property type="entry name" value="Homodimeric domain of signal transducing histidine kinase"/>
    <property type="match status" value="1"/>
</dbReference>
<evidence type="ECO:0000256" key="7">
    <source>
        <dbReference type="ARBA" id="ARBA00022777"/>
    </source>
</evidence>
<dbReference type="Pfam" id="PF00512">
    <property type="entry name" value="HisKA"/>
    <property type="match status" value="1"/>
</dbReference>
<evidence type="ECO:0000256" key="6">
    <source>
        <dbReference type="ARBA" id="ARBA00022741"/>
    </source>
</evidence>
<evidence type="ECO:0000256" key="5">
    <source>
        <dbReference type="ARBA" id="ARBA00022679"/>
    </source>
</evidence>
<evidence type="ECO:0000256" key="4">
    <source>
        <dbReference type="ARBA" id="ARBA00022553"/>
    </source>
</evidence>
<dbReference type="EC" id="2.7.13.3" evidence="3"/>
<organism evidence="13 14">
    <name type="scientific">Microbacterium oleivorans</name>
    <dbReference type="NCBI Taxonomy" id="273677"/>
    <lineage>
        <taxon>Bacteria</taxon>
        <taxon>Bacillati</taxon>
        <taxon>Actinomycetota</taxon>
        <taxon>Actinomycetes</taxon>
        <taxon>Micrococcales</taxon>
        <taxon>Microbacteriaceae</taxon>
        <taxon>Microbacterium</taxon>
    </lineage>
</organism>
<evidence type="ECO:0000256" key="9">
    <source>
        <dbReference type="ARBA" id="ARBA00023012"/>
    </source>
</evidence>
<keyword evidence="11" id="KW-0472">Membrane</keyword>
<dbReference type="InterPro" id="IPR036890">
    <property type="entry name" value="HATPase_C_sf"/>
</dbReference>
<dbReference type="PANTHER" id="PTHR42878:SF7">
    <property type="entry name" value="SENSOR HISTIDINE KINASE GLRK"/>
    <property type="match status" value="1"/>
</dbReference>
<dbReference type="InterPro" id="IPR003661">
    <property type="entry name" value="HisK_dim/P_dom"/>
</dbReference>
<dbReference type="GO" id="GO:0007234">
    <property type="term" value="P:osmosensory signaling via phosphorelay pathway"/>
    <property type="evidence" value="ECO:0007669"/>
    <property type="project" value="TreeGrafter"/>
</dbReference>
<dbReference type="Pfam" id="PF02518">
    <property type="entry name" value="HATPase_c"/>
    <property type="match status" value="1"/>
</dbReference>
<dbReference type="Gene3D" id="3.30.565.10">
    <property type="entry name" value="Histidine kinase-like ATPase, C-terminal domain"/>
    <property type="match status" value="1"/>
</dbReference>
<sequence length="302" mass="31587">MHPIGASRVSSRRIVVAALPTAALLVVAGVAFAVDRRTITVSMPLGTSILLAAALVGVVTIVVATWRAQVRRASSRAAQAALQSAAAEHRRFLDRLDHELKNPITAIRAAVAVSDAATPQLAAIDAQTTRMARLVGDLRKLGELQTAPMERIPVDPGAIVTDVAATIRDTHAREIRVTLPSAPWPLPAVVGDPDLLFTAVHNVVANAVKYSDPGDAVEIRGIERSGRIVLEVADTGRGIPAADVPSVLQELARGSNARDRPGSGLGLALVRTIVDRHGGTVSVDSHEGRGTRVSIELPVGTA</sequence>
<dbReference type="CDD" id="cd00082">
    <property type="entry name" value="HisKA"/>
    <property type="match status" value="1"/>
</dbReference>
<dbReference type="EMBL" id="SMZX01000002">
    <property type="protein sequence ID" value="TDL44207.1"/>
    <property type="molecule type" value="Genomic_DNA"/>
</dbReference>
<gene>
    <name evidence="13" type="ORF">E2R54_13725</name>
</gene>
<dbReference type="GO" id="GO:0005886">
    <property type="term" value="C:plasma membrane"/>
    <property type="evidence" value="ECO:0007669"/>
    <property type="project" value="UniProtKB-SubCell"/>
</dbReference>
<evidence type="ECO:0000259" key="12">
    <source>
        <dbReference type="PROSITE" id="PS50109"/>
    </source>
</evidence>
<keyword evidence="5" id="KW-0808">Transferase</keyword>
<reference evidence="13 14" key="1">
    <citation type="submission" date="2019-03" db="EMBL/GenBank/DDBJ databases">
        <title>Genome Sequencing and Assembly of Various Microbes Isolated from Partially Reclaimed Soil and Acid Mine Drainage (AMD) Site.</title>
        <authorList>
            <person name="Steinbock B."/>
            <person name="Bechtold R."/>
            <person name="Sevigny J.L."/>
            <person name="Thomas D."/>
            <person name="Cuthill L.R."/>
            <person name="Aveiro Johannsen E.J."/>
            <person name="Thomas K."/>
            <person name="Ghosh A."/>
        </authorList>
    </citation>
    <scope>NUCLEOTIDE SEQUENCE [LARGE SCALE GENOMIC DNA]</scope>
    <source>
        <strain evidence="13 14">F-B2</strain>
    </source>
</reference>
<dbReference type="InterPro" id="IPR036097">
    <property type="entry name" value="HisK_dim/P_sf"/>
</dbReference>
<dbReference type="InterPro" id="IPR050351">
    <property type="entry name" value="BphY/WalK/GraS-like"/>
</dbReference>
<evidence type="ECO:0000256" key="10">
    <source>
        <dbReference type="ARBA" id="ARBA00039401"/>
    </source>
</evidence>
<feature type="domain" description="Histidine kinase" evidence="12">
    <location>
        <begin position="95"/>
        <end position="301"/>
    </location>
</feature>
<dbReference type="InterPro" id="IPR003594">
    <property type="entry name" value="HATPase_dom"/>
</dbReference>
<dbReference type="GO" id="GO:0000156">
    <property type="term" value="F:phosphorelay response regulator activity"/>
    <property type="evidence" value="ECO:0007669"/>
    <property type="project" value="TreeGrafter"/>
</dbReference>
<evidence type="ECO:0000313" key="14">
    <source>
        <dbReference type="Proteomes" id="UP000295633"/>
    </source>
</evidence>
<dbReference type="Proteomes" id="UP000295633">
    <property type="component" value="Unassembled WGS sequence"/>
</dbReference>
<dbReference type="InterPro" id="IPR004358">
    <property type="entry name" value="Sig_transdc_His_kin-like_C"/>
</dbReference>
<comment type="catalytic activity">
    <reaction evidence="1">
        <text>ATP + protein L-histidine = ADP + protein N-phospho-L-histidine.</text>
        <dbReference type="EC" id="2.7.13.3"/>
    </reaction>
</comment>
<dbReference type="PROSITE" id="PS50109">
    <property type="entry name" value="HIS_KIN"/>
    <property type="match status" value="1"/>
</dbReference>
<comment type="subcellular location">
    <subcellularLocation>
        <location evidence="2">Cell membrane</location>
    </subcellularLocation>
</comment>
<evidence type="ECO:0000256" key="1">
    <source>
        <dbReference type="ARBA" id="ARBA00000085"/>
    </source>
</evidence>
<dbReference type="GO" id="GO:0030295">
    <property type="term" value="F:protein kinase activator activity"/>
    <property type="evidence" value="ECO:0007669"/>
    <property type="project" value="TreeGrafter"/>
</dbReference>
<dbReference type="CDD" id="cd00075">
    <property type="entry name" value="HATPase"/>
    <property type="match status" value="1"/>
</dbReference>
<name>A0A4R5YLC9_9MICO</name>
<dbReference type="GO" id="GO:0005524">
    <property type="term" value="F:ATP binding"/>
    <property type="evidence" value="ECO:0007669"/>
    <property type="project" value="UniProtKB-KW"/>
</dbReference>